<keyword evidence="2" id="KW-1185">Reference proteome</keyword>
<sequence>MTSTEKMEVDKIEATSAAVPTNTLIPTGPAMDRQFANFNSFKYYRKNTKPNNAVYISRREKKETFRHLRRNAISGPSTGSRTGGETDWYDVPSSMLTAGDKLLIATNRLPTIVRIVFKTGFSFTPLSFMSKEAATDICRYLELEGKLTNFQGEGGRIADFMRMILNECERFKYQYTDKTLFKGVPKQRGFMPGFWVNIAHEVSIKQTIAKGKPAETWADDIIKTTTCQEILGAFVRARKAYLREMAKEGEGDTGGDDDGAGGGFSVFEDIYTKKVVALIRAIDSWIAFSEENVEKREAKELALAIDRFRMFTQGGLPDIDSNQALGAETPLSVNQ</sequence>
<dbReference type="RefSeq" id="XP_060359328.1">
    <property type="nucleotide sequence ID" value="XM_060510892.1"/>
</dbReference>
<gene>
    <name evidence="1" type="ORF">BDZ83DRAFT_656649</name>
</gene>
<dbReference type="Proteomes" id="UP001244207">
    <property type="component" value="Unassembled WGS sequence"/>
</dbReference>
<protein>
    <submittedName>
        <fullName evidence="1">Uncharacterized protein</fullName>
    </submittedName>
</protein>
<reference evidence="1" key="1">
    <citation type="submission" date="2021-12" db="EMBL/GenBank/DDBJ databases">
        <title>Comparative genomics, transcriptomics and evolutionary studies reveal genomic signatures of adaptation to plant cell wall in hemibiotrophic fungi.</title>
        <authorList>
            <consortium name="DOE Joint Genome Institute"/>
            <person name="Baroncelli R."/>
            <person name="Diaz J.F."/>
            <person name="Benocci T."/>
            <person name="Peng M."/>
            <person name="Battaglia E."/>
            <person name="Haridas S."/>
            <person name="Andreopoulos W."/>
            <person name="Labutti K."/>
            <person name="Pangilinan J."/>
            <person name="Floch G.L."/>
            <person name="Makela M.R."/>
            <person name="Henrissat B."/>
            <person name="Grigoriev I.V."/>
            <person name="Crouch J.A."/>
            <person name="De Vries R.P."/>
            <person name="Sukno S.A."/>
            <person name="Thon M.R."/>
        </authorList>
    </citation>
    <scope>NUCLEOTIDE SEQUENCE</scope>
    <source>
        <strain evidence="1">CBS 112980</strain>
    </source>
</reference>
<proteinExistence type="predicted"/>
<dbReference type="GeneID" id="85394791"/>
<accession>A0AAD8UD23</accession>
<evidence type="ECO:0000313" key="2">
    <source>
        <dbReference type="Proteomes" id="UP001244207"/>
    </source>
</evidence>
<evidence type="ECO:0000313" key="1">
    <source>
        <dbReference type="EMBL" id="KAK1712210.1"/>
    </source>
</evidence>
<comment type="caution">
    <text evidence="1">The sequence shown here is derived from an EMBL/GenBank/DDBJ whole genome shotgun (WGS) entry which is preliminary data.</text>
</comment>
<organism evidence="1 2">
    <name type="scientific">Glomerella acutata</name>
    <name type="common">Colletotrichum acutatum</name>
    <dbReference type="NCBI Taxonomy" id="27357"/>
    <lineage>
        <taxon>Eukaryota</taxon>
        <taxon>Fungi</taxon>
        <taxon>Dikarya</taxon>
        <taxon>Ascomycota</taxon>
        <taxon>Pezizomycotina</taxon>
        <taxon>Sordariomycetes</taxon>
        <taxon>Hypocreomycetidae</taxon>
        <taxon>Glomerellales</taxon>
        <taxon>Glomerellaceae</taxon>
        <taxon>Colletotrichum</taxon>
        <taxon>Colletotrichum acutatum species complex</taxon>
    </lineage>
</organism>
<name>A0AAD8UD23_GLOAC</name>
<dbReference type="AlphaFoldDB" id="A0AAD8UD23"/>
<dbReference type="EMBL" id="JAHMHS010000151">
    <property type="protein sequence ID" value="KAK1712210.1"/>
    <property type="molecule type" value="Genomic_DNA"/>
</dbReference>